<name>A0A830CH96_9LAMI</name>
<evidence type="ECO:0000313" key="2">
    <source>
        <dbReference type="EMBL" id="GFP95283.1"/>
    </source>
</evidence>
<organism evidence="2 3">
    <name type="scientific">Phtheirospermum japonicum</name>
    <dbReference type="NCBI Taxonomy" id="374723"/>
    <lineage>
        <taxon>Eukaryota</taxon>
        <taxon>Viridiplantae</taxon>
        <taxon>Streptophyta</taxon>
        <taxon>Embryophyta</taxon>
        <taxon>Tracheophyta</taxon>
        <taxon>Spermatophyta</taxon>
        <taxon>Magnoliopsida</taxon>
        <taxon>eudicotyledons</taxon>
        <taxon>Gunneridae</taxon>
        <taxon>Pentapetalae</taxon>
        <taxon>asterids</taxon>
        <taxon>lamiids</taxon>
        <taxon>Lamiales</taxon>
        <taxon>Orobanchaceae</taxon>
        <taxon>Orobanchaceae incertae sedis</taxon>
        <taxon>Phtheirospermum</taxon>
    </lineage>
</organism>
<sequence>MNAYEQFYGRLKEIEGIIDGKNADTNCMNRVGAGMVPYELLKPFFKACVTGKGVPISISI</sequence>
<protein>
    <submittedName>
        <fullName evidence="2">Linoleate 13s-lipoxygenase 2-1 chloroplastic</fullName>
    </submittedName>
</protein>
<dbReference type="OrthoDB" id="407298at2759"/>
<gene>
    <name evidence="2" type="ORF">PHJA_001672600</name>
</gene>
<dbReference type="AlphaFoldDB" id="A0A830CH96"/>
<keyword evidence="3" id="KW-1185">Reference proteome</keyword>
<dbReference type="Pfam" id="PF00305">
    <property type="entry name" value="Lipoxygenase"/>
    <property type="match status" value="1"/>
</dbReference>
<dbReference type="InterPro" id="IPR013819">
    <property type="entry name" value="LipOase_C"/>
</dbReference>
<feature type="domain" description="Lipoxygenase" evidence="1">
    <location>
        <begin position="1"/>
        <end position="60"/>
    </location>
</feature>
<dbReference type="SUPFAM" id="SSF48484">
    <property type="entry name" value="Lipoxigenase"/>
    <property type="match status" value="1"/>
</dbReference>
<dbReference type="InterPro" id="IPR036226">
    <property type="entry name" value="LipOase_C_sf"/>
</dbReference>
<evidence type="ECO:0000259" key="1">
    <source>
        <dbReference type="PROSITE" id="PS51393"/>
    </source>
</evidence>
<proteinExistence type="predicted"/>
<dbReference type="GO" id="GO:0046872">
    <property type="term" value="F:metal ion binding"/>
    <property type="evidence" value="ECO:0007669"/>
    <property type="project" value="InterPro"/>
</dbReference>
<reference evidence="2" key="1">
    <citation type="submission" date="2020-07" db="EMBL/GenBank/DDBJ databases">
        <title>Ethylene signaling mediates host invasion by parasitic plants.</title>
        <authorList>
            <person name="Yoshida S."/>
        </authorList>
    </citation>
    <scope>NUCLEOTIDE SEQUENCE</scope>
    <source>
        <strain evidence="2">Okayama</strain>
    </source>
</reference>
<comment type="caution">
    <text evidence="2">The sequence shown here is derived from an EMBL/GenBank/DDBJ whole genome shotgun (WGS) entry which is preliminary data.</text>
</comment>
<evidence type="ECO:0000313" key="3">
    <source>
        <dbReference type="Proteomes" id="UP000653305"/>
    </source>
</evidence>
<accession>A0A830CH96</accession>
<dbReference type="Gene3D" id="1.20.245.10">
    <property type="entry name" value="Lipoxygenase-1, Domain 5"/>
    <property type="match status" value="1"/>
</dbReference>
<dbReference type="PROSITE" id="PS51393">
    <property type="entry name" value="LIPOXYGENASE_3"/>
    <property type="match status" value="1"/>
</dbReference>
<dbReference type="GO" id="GO:0016702">
    <property type="term" value="F:oxidoreductase activity, acting on single donors with incorporation of molecular oxygen, incorporation of two atoms of oxygen"/>
    <property type="evidence" value="ECO:0007669"/>
    <property type="project" value="InterPro"/>
</dbReference>
<dbReference type="EMBL" id="BMAC01000379">
    <property type="protein sequence ID" value="GFP95283.1"/>
    <property type="molecule type" value="Genomic_DNA"/>
</dbReference>
<dbReference type="Proteomes" id="UP000653305">
    <property type="component" value="Unassembled WGS sequence"/>
</dbReference>